<evidence type="ECO:0000256" key="4">
    <source>
        <dbReference type="ARBA" id="ARBA00022801"/>
    </source>
</evidence>
<feature type="binding site" evidence="8">
    <location>
        <position position="186"/>
    </location>
    <ligand>
        <name>Zn(2+)</name>
        <dbReference type="ChEBI" id="CHEBI:29105"/>
        <label>1</label>
    </ligand>
</feature>
<keyword evidence="11" id="KW-1185">Reference proteome</keyword>
<feature type="binding site" evidence="8">
    <location>
        <position position="210"/>
    </location>
    <ligand>
        <name>Ca(2+)</name>
        <dbReference type="ChEBI" id="CHEBI:29108"/>
        <label>1</label>
    </ligand>
</feature>
<dbReference type="AlphaFoldDB" id="A0A914Q1M8"/>
<keyword evidence="5 8" id="KW-0862">Zinc</keyword>
<dbReference type="PRINTS" id="PR00138">
    <property type="entry name" value="MATRIXIN"/>
</dbReference>
<feature type="active site" evidence="7">
    <location>
        <position position="237"/>
    </location>
</feature>
<feature type="binding site" evidence="8">
    <location>
        <position position="254"/>
    </location>
    <ligand>
        <name>Zn(2+)</name>
        <dbReference type="ChEBI" id="CHEBI:29105"/>
        <label>2</label>
        <note>catalytic</note>
    </ligand>
</feature>
<organism evidence="11 12">
    <name type="scientific">Panagrolaimus davidi</name>
    <dbReference type="NCBI Taxonomy" id="227884"/>
    <lineage>
        <taxon>Eukaryota</taxon>
        <taxon>Metazoa</taxon>
        <taxon>Ecdysozoa</taxon>
        <taxon>Nematoda</taxon>
        <taxon>Chromadorea</taxon>
        <taxon>Rhabditida</taxon>
        <taxon>Tylenchina</taxon>
        <taxon>Panagrolaimomorpha</taxon>
        <taxon>Panagrolaimoidea</taxon>
        <taxon>Panagrolaimidae</taxon>
        <taxon>Panagrolaimus</taxon>
    </lineage>
</organism>
<keyword evidence="4" id="KW-0378">Hydrolase</keyword>
<feature type="compositionally biased region" description="Low complexity" evidence="9">
    <location>
        <begin position="299"/>
        <end position="312"/>
    </location>
</feature>
<dbReference type="InterPro" id="IPR021190">
    <property type="entry name" value="Pept_M10A"/>
</dbReference>
<dbReference type="WBParaSite" id="PDA_v2.g25053.t1">
    <property type="protein sequence ID" value="PDA_v2.g25053.t1"/>
    <property type="gene ID" value="PDA_v2.g25053"/>
</dbReference>
<feature type="binding site" evidence="8">
    <location>
        <position position="240"/>
    </location>
    <ligand>
        <name>Zn(2+)</name>
        <dbReference type="ChEBI" id="CHEBI:29105"/>
        <label>2</label>
        <note>catalytic</note>
    </ligand>
</feature>
<dbReference type="GO" id="GO:0008270">
    <property type="term" value="F:zinc ion binding"/>
    <property type="evidence" value="ECO:0007669"/>
    <property type="project" value="InterPro"/>
</dbReference>
<dbReference type="GO" id="GO:0004222">
    <property type="term" value="F:metalloendopeptidase activity"/>
    <property type="evidence" value="ECO:0007669"/>
    <property type="project" value="InterPro"/>
</dbReference>
<dbReference type="GO" id="GO:0031012">
    <property type="term" value="C:extracellular matrix"/>
    <property type="evidence" value="ECO:0007669"/>
    <property type="project" value="InterPro"/>
</dbReference>
<dbReference type="SMART" id="SM00235">
    <property type="entry name" value="ZnMc"/>
    <property type="match status" value="1"/>
</dbReference>
<evidence type="ECO:0000256" key="5">
    <source>
        <dbReference type="ARBA" id="ARBA00022833"/>
    </source>
</evidence>
<dbReference type="SUPFAM" id="SSF55486">
    <property type="entry name" value="Metalloproteases ('zincins'), catalytic domain"/>
    <property type="match status" value="1"/>
</dbReference>
<evidence type="ECO:0000256" key="1">
    <source>
        <dbReference type="ARBA" id="ARBA00010370"/>
    </source>
</evidence>
<name>A0A914Q1M8_9BILA</name>
<feature type="region of interest" description="Disordered" evidence="9">
    <location>
        <begin position="296"/>
        <end position="323"/>
    </location>
</feature>
<evidence type="ECO:0000256" key="3">
    <source>
        <dbReference type="ARBA" id="ARBA00022723"/>
    </source>
</evidence>
<comment type="similarity">
    <text evidence="1">Belongs to the peptidase M10A family.</text>
</comment>
<evidence type="ECO:0000313" key="11">
    <source>
        <dbReference type="Proteomes" id="UP000887578"/>
    </source>
</evidence>
<feature type="binding site" evidence="8">
    <location>
        <position position="212"/>
    </location>
    <ligand>
        <name>Ca(2+)</name>
        <dbReference type="ChEBI" id="CHEBI:29108"/>
        <label>1</label>
    </ligand>
</feature>
<evidence type="ECO:0000256" key="9">
    <source>
        <dbReference type="SAM" id="MobiDB-lite"/>
    </source>
</evidence>
<dbReference type="InterPro" id="IPR001818">
    <property type="entry name" value="Pept_M10_metallopeptidase"/>
</dbReference>
<dbReference type="PANTHER" id="PTHR10201:SF329">
    <property type="entry name" value="MATRIX METALLOPROTEINASE-C"/>
    <property type="match status" value="1"/>
</dbReference>
<dbReference type="InterPro" id="IPR036365">
    <property type="entry name" value="PGBD-like_sf"/>
</dbReference>
<feature type="binding site" evidence="8">
    <location>
        <position position="191"/>
    </location>
    <ligand>
        <name>Ca(2+)</name>
        <dbReference type="ChEBI" id="CHEBI:29108"/>
        <label>3</label>
    </ligand>
</feature>
<accession>A0A914Q1M8</accession>
<feature type="binding site" evidence="8">
    <location>
        <position position="236"/>
    </location>
    <ligand>
        <name>Zn(2+)</name>
        <dbReference type="ChEBI" id="CHEBI:29105"/>
        <label>2</label>
        <note>catalytic</note>
    </ligand>
</feature>
<dbReference type="GO" id="GO:0030198">
    <property type="term" value="P:extracellular matrix organization"/>
    <property type="evidence" value="ECO:0007669"/>
    <property type="project" value="TreeGrafter"/>
</dbReference>
<keyword evidence="8" id="KW-0106">Calcium</keyword>
<feature type="binding site" evidence="8">
    <location>
        <position position="199"/>
    </location>
    <ligand>
        <name>Zn(2+)</name>
        <dbReference type="ChEBI" id="CHEBI:29105"/>
        <label>1</label>
    </ligand>
</feature>
<dbReference type="Proteomes" id="UP000887578">
    <property type="component" value="Unplaced"/>
</dbReference>
<dbReference type="GO" id="GO:0030574">
    <property type="term" value="P:collagen catabolic process"/>
    <property type="evidence" value="ECO:0007669"/>
    <property type="project" value="TreeGrafter"/>
</dbReference>
<dbReference type="GO" id="GO:0005615">
    <property type="term" value="C:extracellular space"/>
    <property type="evidence" value="ECO:0007669"/>
    <property type="project" value="TreeGrafter"/>
</dbReference>
<proteinExistence type="inferred from homology"/>
<evidence type="ECO:0000256" key="6">
    <source>
        <dbReference type="ARBA" id="ARBA00023049"/>
    </source>
</evidence>
<dbReference type="Gene3D" id="3.50.4.10">
    <property type="entry name" value="Hepatocyte Growth Factor"/>
    <property type="match status" value="1"/>
</dbReference>
<dbReference type="Pfam" id="PF01471">
    <property type="entry name" value="PG_binding_1"/>
    <property type="match status" value="1"/>
</dbReference>
<dbReference type="InterPro" id="IPR033739">
    <property type="entry name" value="M10A_MMP"/>
</dbReference>
<feature type="binding site" description="in inhibited form" evidence="8">
    <location>
        <position position="107"/>
    </location>
    <ligand>
        <name>Zn(2+)</name>
        <dbReference type="ChEBI" id="CHEBI:29105"/>
        <label>2</label>
        <note>catalytic</note>
    </ligand>
</feature>
<dbReference type="InterPro" id="IPR002477">
    <property type="entry name" value="Peptidoglycan-bd-like"/>
</dbReference>
<feature type="binding site" evidence="8">
    <location>
        <position position="209"/>
    </location>
    <ligand>
        <name>Ca(2+)</name>
        <dbReference type="ChEBI" id="CHEBI:29108"/>
        <label>3</label>
    </ligand>
</feature>
<keyword evidence="3 8" id="KW-0479">Metal-binding</keyword>
<feature type="binding site" evidence="8">
    <location>
        <position position="184"/>
    </location>
    <ligand>
        <name>Zn(2+)</name>
        <dbReference type="ChEBI" id="CHEBI:29105"/>
        <label>1</label>
    </ligand>
</feature>
<feature type="binding site" evidence="8">
    <location>
        <position position="192"/>
    </location>
    <ligand>
        <name>Ca(2+)</name>
        <dbReference type="ChEBI" id="CHEBI:29108"/>
        <label>3</label>
    </ligand>
</feature>
<feature type="binding site" evidence="8">
    <location>
        <position position="246"/>
    </location>
    <ligand>
        <name>Zn(2+)</name>
        <dbReference type="ChEBI" id="CHEBI:29105"/>
        <label>2</label>
        <note>catalytic</note>
    </ligand>
</feature>
<comment type="cofactor">
    <cofactor evidence="8">
        <name>Zn(2+)</name>
        <dbReference type="ChEBI" id="CHEBI:29105"/>
    </cofactor>
    <text evidence="8">Binds 2 Zn(2+) ions per subunit.</text>
</comment>
<evidence type="ECO:0000259" key="10">
    <source>
        <dbReference type="SMART" id="SM00235"/>
    </source>
</evidence>
<dbReference type="SUPFAM" id="SSF47090">
    <property type="entry name" value="PGBD-like"/>
    <property type="match status" value="1"/>
</dbReference>
<evidence type="ECO:0000256" key="2">
    <source>
        <dbReference type="ARBA" id="ARBA00022670"/>
    </source>
</evidence>
<evidence type="ECO:0000313" key="12">
    <source>
        <dbReference type="WBParaSite" id="PDA_v2.g25053.t1"/>
    </source>
</evidence>
<dbReference type="GO" id="GO:0006508">
    <property type="term" value="P:proteolysis"/>
    <property type="evidence" value="ECO:0007669"/>
    <property type="project" value="UniProtKB-KW"/>
</dbReference>
<dbReference type="Pfam" id="PF00413">
    <property type="entry name" value="Peptidase_M10"/>
    <property type="match status" value="1"/>
</dbReference>
<protein>
    <submittedName>
        <fullName evidence="12">Peptidase metallopeptidase domain-containing protein</fullName>
    </submittedName>
</protein>
<dbReference type="PANTHER" id="PTHR10201">
    <property type="entry name" value="MATRIX METALLOPROTEINASE"/>
    <property type="match status" value="1"/>
</dbReference>
<evidence type="ECO:0000256" key="8">
    <source>
        <dbReference type="PIRSR" id="PIRSR621190-2"/>
    </source>
</evidence>
<keyword evidence="6" id="KW-0482">Metalloprotease</keyword>
<evidence type="ECO:0000256" key="7">
    <source>
        <dbReference type="PIRSR" id="PIRSR621190-1"/>
    </source>
</evidence>
<dbReference type="InterPro" id="IPR006026">
    <property type="entry name" value="Peptidase_Metallo"/>
</dbReference>
<sequence length="386" mass="43564">MKSIFITFLLISTVYSFNIFDRINFRRKRADSISDSEAARYLQKFGYIKPSDLIQKTSSVSSENDQHFKEGSEIRENAVKEFQEFAGLKPTGELDNETKEKMSEPRCGVADIKNLRISSYLPWKNNEITYAILNFSPDLSSTDTKNAIRRAFDIWSTEIPRTFREVSSTDLTANIKLEFGVLQHGDPWPFDGEGGILAHGATNGILHFDDDEVWKRYERSEKVYENIHDLLSVALHEIGHVLGLDHTRIKGSVMAPFYLNPIDDNGKYIEPKLLLSDIKDVQEIYGEKIVKSNEESIESEYSTSESPTTDSEGLQPNDCPIPQKNKDIAVSDIKSVKGLITDCCDICKITSKCKAYSWNDWEGGTCWLKSATGPVIDLYGVSLGIL</sequence>
<feature type="binding site" evidence="8">
    <location>
        <position position="207"/>
    </location>
    <ligand>
        <name>Zn(2+)</name>
        <dbReference type="ChEBI" id="CHEBI:29105"/>
        <label>1</label>
    </ligand>
</feature>
<feature type="binding site" evidence="8">
    <location>
        <position position="138"/>
    </location>
    <ligand>
        <name>Ca(2+)</name>
        <dbReference type="ChEBI" id="CHEBI:29108"/>
        <label>1</label>
    </ligand>
</feature>
<reference evidence="12" key="1">
    <citation type="submission" date="2022-11" db="UniProtKB">
        <authorList>
            <consortium name="WormBaseParasite"/>
        </authorList>
    </citation>
    <scope>IDENTIFICATION</scope>
</reference>
<dbReference type="Gene3D" id="3.40.390.10">
    <property type="entry name" value="Collagenase (Catalytic Domain)"/>
    <property type="match status" value="1"/>
</dbReference>
<dbReference type="CDD" id="cd04278">
    <property type="entry name" value="ZnMc_MMP"/>
    <property type="match status" value="1"/>
</dbReference>
<comment type="cofactor">
    <cofactor evidence="8">
        <name>Ca(2+)</name>
        <dbReference type="ChEBI" id="CHEBI:29108"/>
    </cofactor>
    <text evidence="8">Can bind about 5 Ca(2+) ions per subunit.</text>
</comment>
<feature type="binding site" evidence="8">
    <location>
        <position position="212"/>
    </location>
    <ligand>
        <name>Ca(2+)</name>
        <dbReference type="ChEBI" id="CHEBI:29108"/>
        <label>3</label>
    </ligand>
</feature>
<feature type="domain" description="Peptidase metallopeptidase" evidence="10">
    <location>
        <begin position="119"/>
        <end position="287"/>
    </location>
</feature>
<keyword evidence="2" id="KW-0645">Protease</keyword>
<dbReference type="InterPro" id="IPR024079">
    <property type="entry name" value="MetalloPept_cat_dom_sf"/>
</dbReference>